<dbReference type="AlphaFoldDB" id="A0A9P5P8V5"/>
<dbReference type="Proteomes" id="UP000772434">
    <property type="component" value="Unassembled WGS sequence"/>
</dbReference>
<name>A0A9P5P8V5_9AGAR</name>
<evidence type="ECO:0000313" key="1">
    <source>
        <dbReference type="EMBL" id="KAF9049415.1"/>
    </source>
</evidence>
<protein>
    <submittedName>
        <fullName evidence="1">Uncharacterized protein</fullName>
    </submittedName>
</protein>
<accession>A0A9P5P8V5</accession>
<proteinExistence type="predicted"/>
<keyword evidence="2" id="KW-1185">Reference proteome</keyword>
<organism evidence="1 2">
    <name type="scientific">Rhodocollybia butyracea</name>
    <dbReference type="NCBI Taxonomy" id="206335"/>
    <lineage>
        <taxon>Eukaryota</taxon>
        <taxon>Fungi</taxon>
        <taxon>Dikarya</taxon>
        <taxon>Basidiomycota</taxon>
        <taxon>Agaricomycotina</taxon>
        <taxon>Agaricomycetes</taxon>
        <taxon>Agaricomycetidae</taxon>
        <taxon>Agaricales</taxon>
        <taxon>Marasmiineae</taxon>
        <taxon>Omphalotaceae</taxon>
        <taxon>Rhodocollybia</taxon>
    </lineage>
</organism>
<sequence>IYYQANNGSIVQIAVSNAFTVGQFESTHIEVPPDEVRYNTPLAVAAPTQTSFFVLHIFFFSPDNILSEYFFNGSSFEGGPTCATCITNEGFVGAEGSQMLYAL</sequence>
<evidence type="ECO:0000313" key="2">
    <source>
        <dbReference type="Proteomes" id="UP000772434"/>
    </source>
</evidence>
<reference evidence="1" key="1">
    <citation type="submission" date="2020-11" db="EMBL/GenBank/DDBJ databases">
        <authorList>
            <consortium name="DOE Joint Genome Institute"/>
            <person name="Ahrendt S."/>
            <person name="Riley R."/>
            <person name="Andreopoulos W."/>
            <person name="Labutti K."/>
            <person name="Pangilinan J."/>
            <person name="Ruiz-Duenas F.J."/>
            <person name="Barrasa J.M."/>
            <person name="Sanchez-Garcia M."/>
            <person name="Camarero S."/>
            <person name="Miyauchi S."/>
            <person name="Serrano A."/>
            <person name="Linde D."/>
            <person name="Babiker R."/>
            <person name="Drula E."/>
            <person name="Ayuso-Fernandez I."/>
            <person name="Pacheco R."/>
            <person name="Padilla G."/>
            <person name="Ferreira P."/>
            <person name="Barriuso J."/>
            <person name="Kellner H."/>
            <person name="Castanera R."/>
            <person name="Alfaro M."/>
            <person name="Ramirez L."/>
            <person name="Pisabarro A.G."/>
            <person name="Kuo A."/>
            <person name="Tritt A."/>
            <person name="Lipzen A."/>
            <person name="He G."/>
            <person name="Yan M."/>
            <person name="Ng V."/>
            <person name="Cullen D."/>
            <person name="Martin F."/>
            <person name="Rosso M.-N."/>
            <person name="Henrissat B."/>
            <person name="Hibbett D."/>
            <person name="Martinez A.T."/>
            <person name="Grigoriev I.V."/>
        </authorList>
    </citation>
    <scope>NUCLEOTIDE SEQUENCE</scope>
    <source>
        <strain evidence="1">AH 40177</strain>
    </source>
</reference>
<dbReference type="Gene3D" id="2.120.10.70">
    <property type="entry name" value="Fucose-specific lectin"/>
    <property type="match status" value="1"/>
</dbReference>
<feature type="non-terminal residue" evidence="1">
    <location>
        <position position="103"/>
    </location>
</feature>
<dbReference type="EMBL" id="JADNRY010000477">
    <property type="protein sequence ID" value="KAF9049415.1"/>
    <property type="molecule type" value="Genomic_DNA"/>
</dbReference>
<gene>
    <name evidence="1" type="ORF">BDP27DRAFT_1180957</name>
</gene>
<feature type="non-terminal residue" evidence="1">
    <location>
        <position position="1"/>
    </location>
</feature>
<dbReference type="OrthoDB" id="2928315at2759"/>
<comment type="caution">
    <text evidence="1">The sequence shown here is derived from an EMBL/GenBank/DDBJ whole genome shotgun (WGS) entry which is preliminary data.</text>
</comment>